<evidence type="ECO:0000313" key="2">
    <source>
        <dbReference type="Proteomes" id="UP001164539"/>
    </source>
</evidence>
<evidence type="ECO:0000313" key="1">
    <source>
        <dbReference type="EMBL" id="KAJ4719755.1"/>
    </source>
</evidence>
<accession>A0ACC1Y7M2</accession>
<gene>
    <name evidence="1" type="ORF">OWV82_007686</name>
</gene>
<dbReference type="Proteomes" id="UP001164539">
    <property type="component" value="Chromosome 4"/>
</dbReference>
<keyword evidence="1" id="KW-0378">Hydrolase</keyword>
<proteinExistence type="predicted"/>
<protein>
    <submittedName>
        <fullName evidence="1">Hydrolase family protein / HAD-superfamily protein</fullName>
    </submittedName>
</protein>
<organism evidence="1 2">
    <name type="scientific">Melia azedarach</name>
    <name type="common">Chinaberry tree</name>
    <dbReference type="NCBI Taxonomy" id="155640"/>
    <lineage>
        <taxon>Eukaryota</taxon>
        <taxon>Viridiplantae</taxon>
        <taxon>Streptophyta</taxon>
        <taxon>Embryophyta</taxon>
        <taxon>Tracheophyta</taxon>
        <taxon>Spermatophyta</taxon>
        <taxon>Magnoliopsida</taxon>
        <taxon>eudicotyledons</taxon>
        <taxon>Gunneridae</taxon>
        <taxon>Pentapetalae</taxon>
        <taxon>rosids</taxon>
        <taxon>malvids</taxon>
        <taxon>Sapindales</taxon>
        <taxon>Meliaceae</taxon>
        <taxon>Melia</taxon>
    </lineage>
</organism>
<keyword evidence="2" id="KW-1185">Reference proteome</keyword>
<comment type="caution">
    <text evidence="1">The sequence shown here is derived from an EMBL/GenBank/DDBJ whole genome shotgun (WGS) entry which is preliminary data.</text>
</comment>
<sequence length="351" mass="39282">MRFQAYRTSQFRSRASFLVQSNHSRSFSQLQPALEKRCSFGIAFDVDGVVLSGRVPVGGSPQALRRLYSNSGALKVPFLFLTNGGGVPESRRAVELSELLGVNILPSQVVQGHSTFKNLVKTFENELIIATGKGEPAAVMSEYGFKKVLSLDEYASYFKHIDPVSQYKRWTTEQISNRNSHVLRYNVSSERVKAAFVASDPVDWGRDIQAAFPSERLGIGAFRIALESVFNRIHPSPLEYTTFGKPNPFVFKNAEAILSQFLPSDIDDKENTGSQSFKTLYMIGDNPMVDIKGARQAGHPWFSILTRTGVFKGEDNHAECPADMVVDTVEEAVDYILKREFTSQFFFSYAR</sequence>
<reference evidence="1 2" key="1">
    <citation type="journal article" date="2023" name="Science">
        <title>Complex scaffold remodeling in plant triterpene biosynthesis.</title>
        <authorList>
            <person name="De La Pena R."/>
            <person name="Hodgson H."/>
            <person name="Liu J.C."/>
            <person name="Stephenson M.J."/>
            <person name="Martin A.C."/>
            <person name="Owen C."/>
            <person name="Harkess A."/>
            <person name="Leebens-Mack J."/>
            <person name="Jimenez L.E."/>
            <person name="Osbourn A."/>
            <person name="Sattely E.S."/>
        </authorList>
    </citation>
    <scope>NUCLEOTIDE SEQUENCE [LARGE SCALE GENOMIC DNA]</scope>
    <source>
        <strain evidence="2">cv. JPN11</strain>
        <tissue evidence="1">Leaf</tissue>
    </source>
</reference>
<dbReference type="EMBL" id="CM051397">
    <property type="protein sequence ID" value="KAJ4719755.1"/>
    <property type="molecule type" value="Genomic_DNA"/>
</dbReference>
<name>A0ACC1Y7M2_MELAZ</name>